<dbReference type="SMR" id="A0A8X7T917"/>
<dbReference type="EMBL" id="JABWAB010000009">
    <property type="protein sequence ID" value="KAF6045490.1"/>
    <property type="molecule type" value="Genomic_DNA"/>
</dbReference>
<feature type="active site" description="Nucleophile" evidence="15">
    <location>
        <position position="151"/>
    </location>
</feature>
<evidence type="ECO:0000256" key="6">
    <source>
        <dbReference type="ARBA" id="ARBA00022664"/>
    </source>
</evidence>
<dbReference type="InterPro" id="IPR020095">
    <property type="entry name" value="PsdUridine_synth_TruA_C"/>
</dbReference>
<dbReference type="GO" id="GO:0031120">
    <property type="term" value="P:snRNA pseudouridine synthesis"/>
    <property type="evidence" value="ECO:0007669"/>
    <property type="project" value="EnsemblFungi"/>
</dbReference>
<comment type="function">
    <text evidence="11">Formation of pseudouridine at positions 27 and 28 in the anticodon stem and loop of transfer RNAs; at positions 34 and 36 of intron-containing precursor tRNA(Ile) and at position 35 in the intron-containing tRNA(Tyr). Catalyzes pseudouridylation at position 44 in U2 snRNA. Also catalyzes pseudouridylation of mRNAs.</text>
</comment>
<evidence type="ECO:0000256" key="9">
    <source>
        <dbReference type="ARBA" id="ARBA00023242"/>
    </source>
</evidence>
<dbReference type="Gene3D" id="3.30.70.660">
    <property type="entry name" value="Pseudouridine synthase I, catalytic domain, C-terminal subdomain"/>
    <property type="match status" value="1"/>
</dbReference>
<organism evidence="19 20">
    <name type="scientific">Candida parapsilosis</name>
    <name type="common">Yeast</name>
    <dbReference type="NCBI Taxonomy" id="5480"/>
    <lineage>
        <taxon>Eukaryota</taxon>
        <taxon>Fungi</taxon>
        <taxon>Dikarya</taxon>
        <taxon>Ascomycota</taxon>
        <taxon>Saccharomycotina</taxon>
        <taxon>Pichiomycetes</taxon>
        <taxon>Debaryomycetaceae</taxon>
        <taxon>Candida/Lodderomyces clade</taxon>
        <taxon>Candida</taxon>
    </lineage>
</organism>
<keyword evidence="6" id="KW-0507">mRNA processing</keyword>
<dbReference type="GO" id="GO:0005634">
    <property type="term" value="C:nucleus"/>
    <property type="evidence" value="ECO:0007669"/>
    <property type="project" value="UniProtKB-SubCell"/>
</dbReference>
<dbReference type="GO" id="GO:1990481">
    <property type="term" value="P:mRNA pseudouridine synthesis"/>
    <property type="evidence" value="ECO:0007669"/>
    <property type="project" value="EnsemblFungi"/>
</dbReference>
<dbReference type="Proteomes" id="UP000590412">
    <property type="component" value="Unassembled WGS sequence"/>
</dbReference>
<keyword evidence="9" id="KW-0539">Nucleus</keyword>
<comment type="subcellular location">
    <subcellularLocation>
        <location evidence="4">Nucleus</location>
    </subcellularLocation>
</comment>
<dbReference type="Gene3D" id="3.30.70.580">
    <property type="entry name" value="Pseudouridine synthase I, catalytic domain, N-terminal subdomain"/>
    <property type="match status" value="1"/>
</dbReference>
<evidence type="ECO:0000256" key="15">
    <source>
        <dbReference type="PIRSR" id="PIRSR641708-1"/>
    </source>
</evidence>
<dbReference type="GO" id="GO:0031119">
    <property type="term" value="P:tRNA pseudouridine synthesis"/>
    <property type="evidence" value="ECO:0007669"/>
    <property type="project" value="EnsemblFungi"/>
</dbReference>
<dbReference type="InterPro" id="IPR041708">
    <property type="entry name" value="PUS1/PUS2-like"/>
</dbReference>
<evidence type="ECO:0000256" key="8">
    <source>
        <dbReference type="ARBA" id="ARBA00023235"/>
    </source>
</evidence>
<comment type="similarity">
    <text evidence="5">Belongs to the tRNA pseudouridine synthase TruA family.</text>
</comment>
<dbReference type="AlphaFoldDB" id="A0A8X7T917"/>
<dbReference type="InterPro" id="IPR001406">
    <property type="entry name" value="PsdUridine_synth_TruA"/>
</dbReference>
<evidence type="ECO:0000256" key="16">
    <source>
        <dbReference type="PIRSR" id="PIRSR641708-2"/>
    </source>
</evidence>
<dbReference type="InterPro" id="IPR020094">
    <property type="entry name" value="TruA/RsuA/RluB/E/F_N"/>
</dbReference>
<evidence type="ECO:0000256" key="5">
    <source>
        <dbReference type="ARBA" id="ARBA00009375"/>
    </source>
</evidence>
<evidence type="ECO:0000256" key="4">
    <source>
        <dbReference type="ARBA" id="ARBA00004123"/>
    </source>
</evidence>
<evidence type="ECO:0000256" key="2">
    <source>
        <dbReference type="ARBA" id="ARBA00001832"/>
    </source>
</evidence>
<dbReference type="GO" id="GO:0003723">
    <property type="term" value="F:RNA binding"/>
    <property type="evidence" value="ECO:0007669"/>
    <property type="project" value="InterPro"/>
</dbReference>
<dbReference type="GO" id="GO:0009982">
    <property type="term" value="F:pseudouridine synthase activity"/>
    <property type="evidence" value="ECO:0007669"/>
    <property type="project" value="EnsemblFungi"/>
</dbReference>
<comment type="catalytic activity">
    <reaction evidence="2">
        <text>uridine in snRNA = pseudouridine in snRNA</text>
        <dbReference type="Rhea" id="RHEA:51124"/>
        <dbReference type="Rhea" id="RHEA-COMP:12891"/>
        <dbReference type="Rhea" id="RHEA-COMP:12892"/>
        <dbReference type="ChEBI" id="CHEBI:65314"/>
        <dbReference type="ChEBI" id="CHEBI:65315"/>
    </reaction>
</comment>
<evidence type="ECO:0000256" key="11">
    <source>
        <dbReference type="ARBA" id="ARBA00053072"/>
    </source>
</evidence>
<evidence type="ECO:0000256" key="17">
    <source>
        <dbReference type="SAM" id="MobiDB-lite"/>
    </source>
</evidence>
<proteinExistence type="inferred from homology"/>
<sequence length="554" mass="63431">MKKWILSIIPTLSKQINNRWTNLLNNNNNNNNNNKSFSSILQQNQRKLARGCKMPKKGKTDRNMSNRSEYVPMLDEQGNPIPKSERKPKRKCAVMLGYCGTGYNGLQIQNEPGVKTIEKDLYEAFYKAGAISLENSLDLKKSGFQRTARTDKGVHAAGNVVSLKLIIEDPQLKDKINSYLPDQIRIWGIQRTTKGFDCRKMCSSRVYEYLLPTYCLISPKPGTQLDELIKENKSKYPDLFVDDDGESQQFWQLMKEKVSEAGITQDQLDAIAQMNEQEAKGTNNTTNPDSTPQEKTNLEEESTNTSQDVPLFRIAKQVKQIENATRRAYRISQHRLKRFTSTMQQYKGTHNFHNFTIGKSYKDTSSKRYIIDTTVSSPFVINNTEWISIKLHGQSFMLHQIRKMICMATLAIRCDLPSDMIADCFQPTKINIPKAPALGLLLENPVFDAYNFKLRDHAYDAIDFDKFKNEMLDFKMKFIYDKIYDEEVKENVYYGFFGYIDSYRVPSTEIEEGDDGTAAKNNGSATGNGSVTIFDFLHNYIDKAAKEEPKGEVI</sequence>
<evidence type="ECO:0000256" key="13">
    <source>
        <dbReference type="ARBA" id="ARBA00079072"/>
    </source>
</evidence>
<evidence type="ECO:0000259" key="18">
    <source>
        <dbReference type="Pfam" id="PF01416"/>
    </source>
</evidence>
<accession>A0A8X7T917</accession>
<reference evidence="19" key="1">
    <citation type="submission" date="2020-03" db="EMBL/GenBank/DDBJ databases">
        <title>FDA dAtabase for Regulatory Grade micrObial Sequences (FDA-ARGOS): Supporting development and validation of Infectious Disease Dx tests.</title>
        <authorList>
            <person name="Campos J."/>
            <person name="Goldberg B."/>
            <person name="Tallon L."/>
            <person name="Sadzewicz L."/>
            <person name="Vavikolanu K."/>
            <person name="Mehta A."/>
            <person name="Aluvathingal J."/>
            <person name="Nadendla S."/>
            <person name="Nandy P."/>
            <person name="Geyer C."/>
            <person name="Yan Y."/>
            <person name="Sichtig H."/>
        </authorList>
    </citation>
    <scope>NUCLEOTIDE SEQUENCE [LARGE SCALE GENOMIC DNA]</scope>
    <source>
        <strain evidence="19">FDAARGOS_652</strain>
    </source>
</reference>
<dbReference type="SUPFAM" id="SSF55120">
    <property type="entry name" value="Pseudouridine synthase"/>
    <property type="match status" value="1"/>
</dbReference>
<feature type="binding site" evidence="16">
    <location>
        <position position="207"/>
    </location>
    <ligand>
        <name>substrate</name>
    </ligand>
</feature>
<comment type="cofactor">
    <cofactor evidence="3">
        <name>Zn(2+)</name>
        <dbReference type="ChEBI" id="CHEBI:29105"/>
    </cofactor>
</comment>
<comment type="catalytic activity">
    <reaction evidence="10">
        <text>a uridine in tRNA = a pseudouridine in tRNA</text>
        <dbReference type="Rhea" id="RHEA:54572"/>
        <dbReference type="Rhea" id="RHEA-COMP:13339"/>
        <dbReference type="Rhea" id="RHEA-COMP:13934"/>
        <dbReference type="ChEBI" id="CHEBI:65314"/>
        <dbReference type="ChEBI" id="CHEBI:65315"/>
    </reaction>
</comment>
<comment type="caution">
    <text evidence="19">The sequence shown here is derived from an EMBL/GenBank/DDBJ whole genome shotgun (WGS) entry which is preliminary data.</text>
</comment>
<evidence type="ECO:0000256" key="7">
    <source>
        <dbReference type="ARBA" id="ARBA00022694"/>
    </source>
</evidence>
<dbReference type="OrthoDB" id="10256309at2759"/>
<dbReference type="PANTHER" id="PTHR11142">
    <property type="entry name" value="PSEUDOURIDYLATE SYNTHASE"/>
    <property type="match status" value="1"/>
</dbReference>
<dbReference type="PANTHER" id="PTHR11142:SF4">
    <property type="entry name" value="PSEUDOURIDYLATE SYNTHASE 1 HOMOLOG"/>
    <property type="match status" value="1"/>
</dbReference>
<protein>
    <recommendedName>
        <fullName evidence="12">tRNA pseudouridine synthase 1</fullName>
    </recommendedName>
    <alternativeName>
        <fullName evidence="13">tRNA pseudouridylate synthase 1</fullName>
    </alternativeName>
    <alternativeName>
        <fullName evidence="14">tRNA-uridine isomerase 1</fullName>
    </alternativeName>
</protein>
<dbReference type="InterPro" id="IPR020103">
    <property type="entry name" value="PsdUridine_synth_cat_dom_sf"/>
</dbReference>
<evidence type="ECO:0000313" key="19">
    <source>
        <dbReference type="EMBL" id="KAF6045490.1"/>
    </source>
</evidence>
<dbReference type="InterPro" id="IPR020097">
    <property type="entry name" value="PsdUridine_synth_TruA_a/b_dom"/>
</dbReference>
<dbReference type="FunFam" id="3.30.70.580:FF:000002">
    <property type="entry name" value="tRNA pseudouridine synthase"/>
    <property type="match status" value="1"/>
</dbReference>
<gene>
    <name evidence="19" type="ORF">FOB60_005062</name>
</gene>
<dbReference type="GO" id="GO:0006397">
    <property type="term" value="P:mRNA processing"/>
    <property type="evidence" value="ECO:0007669"/>
    <property type="project" value="UniProtKB-KW"/>
</dbReference>
<evidence type="ECO:0000256" key="14">
    <source>
        <dbReference type="ARBA" id="ARBA00080858"/>
    </source>
</evidence>
<dbReference type="CDD" id="cd02568">
    <property type="entry name" value="PseudoU_synth_PUS1_PUS2"/>
    <property type="match status" value="1"/>
</dbReference>
<evidence type="ECO:0000256" key="1">
    <source>
        <dbReference type="ARBA" id="ARBA00001166"/>
    </source>
</evidence>
<dbReference type="NCBIfam" id="TIGR00071">
    <property type="entry name" value="hisT_truA"/>
    <property type="match status" value="1"/>
</dbReference>
<dbReference type="FunFam" id="3.30.70.660:FF:000002">
    <property type="entry name" value="tRNA pseudouridine synthase"/>
    <property type="match status" value="1"/>
</dbReference>
<feature type="compositionally biased region" description="Polar residues" evidence="17">
    <location>
        <begin position="278"/>
        <end position="295"/>
    </location>
</feature>
<keyword evidence="8" id="KW-0413">Isomerase</keyword>
<feature type="region of interest" description="Disordered" evidence="17">
    <location>
        <begin position="278"/>
        <end position="306"/>
    </location>
</feature>
<comment type="catalytic activity">
    <reaction evidence="1">
        <text>a uridine in mRNA = a pseudouridine in mRNA</text>
        <dbReference type="Rhea" id="RHEA:56644"/>
        <dbReference type="Rhea" id="RHEA-COMP:14658"/>
        <dbReference type="Rhea" id="RHEA-COMP:14659"/>
        <dbReference type="ChEBI" id="CHEBI:65314"/>
        <dbReference type="ChEBI" id="CHEBI:65315"/>
    </reaction>
</comment>
<evidence type="ECO:0000256" key="3">
    <source>
        <dbReference type="ARBA" id="ARBA00001947"/>
    </source>
</evidence>
<feature type="domain" description="Pseudouridine synthase I TruA alpha/beta" evidence="18">
    <location>
        <begin position="343"/>
        <end position="448"/>
    </location>
</feature>
<keyword evidence="7" id="KW-0819">tRNA processing</keyword>
<dbReference type="Pfam" id="PF01416">
    <property type="entry name" value="PseudoU_synth_1"/>
    <property type="match status" value="1"/>
</dbReference>
<evidence type="ECO:0000256" key="10">
    <source>
        <dbReference type="ARBA" id="ARBA00036943"/>
    </source>
</evidence>
<evidence type="ECO:0000256" key="12">
    <source>
        <dbReference type="ARBA" id="ARBA00073968"/>
    </source>
</evidence>
<name>A0A8X7T917_CANPA</name>
<evidence type="ECO:0000313" key="20">
    <source>
        <dbReference type="Proteomes" id="UP000590412"/>
    </source>
</evidence>